<protein>
    <submittedName>
        <fullName evidence="1">Uncharacterized protein</fullName>
    </submittedName>
</protein>
<evidence type="ECO:0000313" key="1">
    <source>
        <dbReference type="EMBL" id="KAA6384690.1"/>
    </source>
</evidence>
<dbReference type="Proteomes" id="UP000324800">
    <property type="component" value="Unassembled WGS sequence"/>
</dbReference>
<comment type="caution">
    <text evidence="1">The sequence shown here is derived from an EMBL/GenBank/DDBJ whole genome shotgun (WGS) entry which is preliminary data.</text>
</comment>
<organism evidence="1 2">
    <name type="scientific">Streblomastix strix</name>
    <dbReference type="NCBI Taxonomy" id="222440"/>
    <lineage>
        <taxon>Eukaryota</taxon>
        <taxon>Metamonada</taxon>
        <taxon>Preaxostyla</taxon>
        <taxon>Oxymonadida</taxon>
        <taxon>Streblomastigidae</taxon>
        <taxon>Streblomastix</taxon>
    </lineage>
</organism>
<sequence>METTLKEVMRVVLMKNSTMMHMTVFKVKEVINEFDFEIGIDYQIMRNEYHSVKEVVNFGDVLEPQKVADTALDNGGSEWVSEEQQHLLVAVEYSLDFQNVKLYFQIHSSQHPKNEIMQMRMILLNSLIQIQEFEDVFQMIQIRSVVIYGQLLSIHRNMDVSDIDEH</sequence>
<evidence type="ECO:0000313" key="2">
    <source>
        <dbReference type="Proteomes" id="UP000324800"/>
    </source>
</evidence>
<dbReference type="AlphaFoldDB" id="A0A5J4VQD6"/>
<proteinExistence type="predicted"/>
<accession>A0A5J4VQD6</accession>
<dbReference type="EMBL" id="SNRW01005632">
    <property type="protein sequence ID" value="KAA6384690.1"/>
    <property type="molecule type" value="Genomic_DNA"/>
</dbReference>
<gene>
    <name evidence="1" type="ORF">EZS28_019782</name>
</gene>
<name>A0A5J4VQD6_9EUKA</name>
<reference evidence="1 2" key="1">
    <citation type="submission" date="2019-03" db="EMBL/GenBank/DDBJ databases">
        <title>Single cell metagenomics reveals metabolic interactions within the superorganism composed of flagellate Streblomastix strix and complex community of Bacteroidetes bacteria on its surface.</title>
        <authorList>
            <person name="Treitli S.C."/>
            <person name="Kolisko M."/>
            <person name="Husnik F."/>
            <person name="Keeling P."/>
            <person name="Hampl V."/>
        </authorList>
    </citation>
    <scope>NUCLEOTIDE SEQUENCE [LARGE SCALE GENOMIC DNA]</scope>
    <source>
        <strain evidence="1">ST1C</strain>
    </source>
</reference>